<evidence type="ECO:0000313" key="2">
    <source>
        <dbReference type="EMBL" id="SDT78862.1"/>
    </source>
</evidence>
<dbReference type="InterPro" id="IPR051678">
    <property type="entry name" value="AGP_Transferase"/>
</dbReference>
<dbReference type="SUPFAM" id="SSF56112">
    <property type="entry name" value="Protein kinase-like (PK-like)"/>
    <property type="match status" value="1"/>
</dbReference>
<dbReference type="InterPro" id="IPR002575">
    <property type="entry name" value="Aminoglycoside_PTrfase"/>
</dbReference>
<evidence type="ECO:0000259" key="1">
    <source>
        <dbReference type="Pfam" id="PF01636"/>
    </source>
</evidence>
<protein>
    <submittedName>
        <fullName evidence="2">Predicted kinase, aminoglycoside phosphotransferase (APT) family</fullName>
    </submittedName>
</protein>
<dbReference type="GO" id="GO:0016301">
    <property type="term" value="F:kinase activity"/>
    <property type="evidence" value="ECO:0007669"/>
    <property type="project" value="UniProtKB-KW"/>
</dbReference>
<organism evidence="2 3">
    <name type="scientific">Actinoplanes derwentensis</name>
    <dbReference type="NCBI Taxonomy" id="113562"/>
    <lineage>
        <taxon>Bacteria</taxon>
        <taxon>Bacillati</taxon>
        <taxon>Actinomycetota</taxon>
        <taxon>Actinomycetes</taxon>
        <taxon>Micromonosporales</taxon>
        <taxon>Micromonosporaceae</taxon>
        <taxon>Actinoplanes</taxon>
    </lineage>
</organism>
<dbReference type="InterPro" id="IPR041726">
    <property type="entry name" value="ACAD10_11_N"/>
</dbReference>
<dbReference type="STRING" id="113562.SAMN04489716_8546"/>
<evidence type="ECO:0000313" key="3">
    <source>
        <dbReference type="Proteomes" id="UP000198688"/>
    </source>
</evidence>
<dbReference type="OrthoDB" id="3339041at2"/>
<dbReference type="AlphaFoldDB" id="A0A1H2D8R8"/>
<accession>A0A1H2D8R8</accession>
<dbReference type="InterPro" id="IPR011009">
    <property type="entry name" value="Kinase-like_dom_sf"/>
</dbReference>
<sequence>MPVPVQRDPELTRARLAGWLRDHLAARDVTVGPLTVPATAGFSAEILLGDATWTERGRTRTVPLAVRVAPAVHRIFPDLRWAEQVGMQTALARAGVPVAPVLGYEHDAGVLGAPFVVMSRVAGTVPADLPSYHREGWLADASPDRRRTMWLAALTAMSRVHRLDPQTVGASPAPSGDLDFYAGHLEFFGVSGDTDVLAALDWLRAHRPPAPASPRPLWGDARLGNIVFAGDRPAALLDWEMTDLGRPESDLAWFLHMDRFLSDGVGVPRLPGLPPQTETERWYAELLGRPLEHLAYHQVEAAFKFSVITARVVRLLELTGVMPPGSDFPLHRNATALLRRCLANPEWISPARV</sequence>
<dbReference type="Gene3D" id="3.90.1200.10">
    <property type="match status" value="1"/>
</dbReference>
<reference evidence="2 3" key="1">
    <citation type="submission" date="2016-10" db="EMBL/GenBank/DDBJ databases">
        <authorList>
            <person name="de Groot N.N."/>
        </authorList>
    </citation>
    <scope>NUCLEOTIDE SEQUENCE [LARGE SCALE GENOMIC DNA]</scope>
    <source>
        <strain evidence="2 3">DSM 43941</strain>
    </source>
</reference>
<proteinExistence type="predicted"/>
<keyword evidence="2" id="KW-0808">Transferase</keyword>
<gene>
    <name evidence="2" type="ORF">SAMN04489716_8546</name>
</gene>
<feature type="domain" description="Aminoglycoside phosphotransferase" evidence="1">
    <location>
        <begin position="80"/>
        <end position="257"/>
    </location>
</feature>
<name>A0A1H2D8R8_9ACTN</name>
<keyword evidence="2" id="KW-0418">Kinase</keyword>
<dbReference type="RefSeq" id="WP_092558424.1">
    <property type="nucleotide sequence ID" value="NZ_BOMJ01000090.1"/>
</dbReference>
<dbReference type="EMBL" id="LT629758">
    <property type="protein sequence ID" value="SDT78862.1"/>
    <property type="molecule type" value="Genomic_DNA"/>
</dbReference>
<dbReference type="Proteomes" id="UP000198688">
    <property type="component" value="Chromosome I"/>
</dbReference>
<dbReference type="CDD" id="cd05154">
    <property type="entry name" value="ACAD10_11_N-like"/>
    <property type="match status" value="1"/>
</dbReference>
<dbReference type="Pfam" id="PF01636">
    <property type="entry name" value="APH"/>
    <property type="match status" value="1"/>
</dbReference>
<dbReference type="PANTHER" id="PTHR21310">
    <property type="entry name" value="AMINOGLYCOSIDE PHOSPHOTRANSFERASE-RELATED-RELATED"/>
    <property type="match status" value="1"/>
</dbReference>
<dbReference type="Gene3D" id="3.30.200.20">
    <property type="entry name" value="Phosphorylase Kinase, domain 1"/>
    <property type="match status" value="1"/>
</dbReference>
<keyword evidence="3" id="KW-1185">Reference proteome</keyword>